<keyword evidence="2" id="KW-0378">Hydrolase</keyword>
<dbReference type="Gene3D" id="3.40.50.1820">
    <property type="entry name" value="alpha/beta hydrolase"/>
    <property type="match status" value="1"/>
</dbReference>
<protein>
    <submittedName>
        <fullName evidence="2">Alpha/beta hydrolase</fullName>
    </submittedName>
</protein>
<dbReference type="EMBL" id="CP058316">
    <property type="protein sequence ID" value="QLD11945.1"/>
    <property type="molecule type" value="Genomic_DNA"/>
</dbReference>
<gene>
    <name evidence="2" type="ORF">HW566_09305</name>
</gene>
<evidence type="ECO:0000313" key="3">
    <source>
        <dbReference type="Proteomes" id="UP000509638"/>
    </source>
</evidence>
<feature type="domain" description="AB hydrolase-1" evidence="1">
    <location>
        <begin position="17"/>
        <end position="232"/>
    </location>
</feature>
<name>A0A7D5ESF7_9MICO</name>
<dbReference type="Proteomes" id="UP000509638">
    <property type="component" value="Chromosome"/>
</dbReference>
<dbReference type="AlphaFoldDB" id="A0A7D5ESF7"/>
<organism evidence="2 3">
    <name type="scientific">Microbacterium oleivorans</name>
    <dbReference type="NCBI Taxonomy" id="273677"/>
    <lineage>
        <taxon>Bacteria</taxon>
        <taxon>Bacillati</taxon>
        <taxon>Actinomycetota</taxon>
        <taxon>Actinomycetes</taxon>
        <taxon>Micrococcales</taxon>
        <taxon>Microbacteriaceae</taxon>
        <taxon>Microbacterium</taxon>
    </lineage>
</organism>
<dbReference type="PANTHER" id="PTHR43194:SF2">
    <property type="entry name" value="PEROXISOMAL MEMBRANE PROTEIN LPX1"/>
    <property type="match status" value="1"/>
</dbReference>
<dbReference type="InterPro" id="IPR000073">
    <property type="entry name" value="AB_hydrolase_1"/>
</dbReference>
<evidence type="ECO:0000313" key="2">
    <source>
        <dbReference type="EMBL" id="QLD11945.1"/>
    </source>
</evidence>
<reference evidence="2 3" key="1">
    <citation type="submission" date="2020-06" db="EMBL/GenBank/DDBJ databases">
        <authorList>
            <person name="Jo H."/>
        </authorList>
    </citation>
    <scope>NUCLEOTIDE SEQUENCE [LARGE SCALE GENOMIC DNA]</scope>
    <source>
        <strain evidence="2 3">I46</strain>
    </source>
</reference>
<proteinExistence type="predicted"/>
<evidence type="ECO:0000259" key="1">
    <source>
        <dbReference type="Pfam" id="PF12697"/>
    </source>
</evidence>
<dbReference type="SUPFAM" id="SSF53474">
    <property type="entry name" value="alpha/beta-Hydrolases"/>
    <property type="match status" value="1"/>
</dbReference>
<dbReference type="InterPro" id="IPR050228">
    <property type="entry name" value="Carboxylesterase_BioH"/>
</dbReference>
<dbReference type="PANTHER" id="PTHR43194">
    <property type="entry name" value="HYDROLASE ALPHA/BETA FOLD FAMILY"/>
    <property type="match status" value="1"/>
</dbReference>
<dbReference type="InterPro" id="IPR029058">
    <property type="entry name" value="AB_hydrolase_fold"/>
</dbReference>
<dbReference type="Pfam" id="PF12697">
    <property type="entry name" value="Abhydrolase_6"/>
    <property type="match status" value="1"/>
</dbReference>
<dbReference type="RefSeq" id="WP_178012310.1">
    <property type="nucleotide sequence ID" value="NZ_CP058316.1"/>
</dbReference>
<dbReference type="GO" id="GO:0016787">
    <property type="term" value="F:hydrolase activity"/>
    <property type="evidence" value="ECO:0007669"/>
    <property type="project" value="UniProtKB-KW"/>
</dbReference>
<accession>A0A7D5ESF7</accession>
<sequence length="240" mass="25934">MKLHIETTGSGPKRIAFVHGLGNDGTVWEDLVRLAASSERYTLITVDLRGHGRSDRARSYALDDFADDLVASLPAGLDGIVSHSLGGAVVVRAVERLTPASAVYLDPGFRLALPTSGLGGFLVRRVRWSIPLFAASAGRGVRTPTLTPERAAVERASQARWDRRMALSVLQDVATHPYEVAPAVARSTVILSGDAPYVVPDPLPQTLQAAGWRVVREDSLGHAMFLEDPELVWRLVEPSL</sequence>